<dbReference type="AlphaFoldDB" id="A0A8S3GHE6"/>
<evidence type="ECO:0000313" key="1">
    <source>
        <dbReference type="EMBL" id="CAF5162695.1"/>
    </source>
</evidence>
<protein>
    <submittedName>
        <fullName evidence="1">Uncharacterized protein</fullName>
    </submittedName>
</protein>
<feature type="non-terminal residue" evidence="1">
    <location>
        <position position="1"/>
    </location>
</feature>
<sequence>CGGDRIIGDHVECSIKCHHCSGEHLSTDYKCPILADYRFEPVKELKRHPERLPEHVQHLYQRNVGIGMTVLMLLQIIKKMNKKVEQHIIQHLT</sequence>
<proteinExistence type="predicted"/>
<reference evidence="1" key="1">
    <citation type="submission" date="2021-02" db="EMBL/GenBank/DDBJ databases">
        <authorList>
            <person name="Nowell W R."/>
        </authorList>
    </citation>
    <scope>NUCLEOTIDE SEQUENCE</scope>
</reference>
<dbReference type="EMBL" id="CAJOBH010268198">
    <property type="protein sequence ID" value="CAF5162695.1"/>
    <property type="molecule type" value="Genomic_DNA"/>
</dbReference>
<accession>A0A8S3GHE6</accession>
<name>A0A8S3GHE6_9BILA</name>
<evidence type="ECO:0000313" key="2">
    <source>
        <dbReference type="Proteomes" id="UP000681967"/>
    </source>
</evidence>
<dbReference type="Proteomes" id="UP000681967">
    <property type="component" value="Unassembled WGS sequence"/>
</dbReference>
<comment type="caution">
    <text evidence="1">The sequence shown here is derived from an EMBL/GenBank/DDBJ whole genome shotgun (WGS) entry which is preliminary data.</text>
</comment>
<organism evidence="1 2">
    <name type="scientific">Rotaria magnacalcarata</name>
    <dbReference type="NCBI Taxonomy" id="392030"/>
    <lineage>
        <taxon>Eukaryota</taxon>
        <taxon>Metazoa</taxon>
        <taxon>Spiralia</taxon>
        <taxon>Gnathifera</taxon>
        <taxon>Rotifera</taxon>
        <taxon>Eurotatoria</taxon>
        <taxon>Bdelloidea</taxon>
        <taxon>Philodinida</taxon>
        <taxon>Philodinidae</taxon>
        <taxon>Rotaria</taxon>
    </lineage>
</organism>
<gene>
    <name evidence="1" type="ORF">BYL167_LOCUS75052</name>
</gene>